<feature type="transmembrane region" description="Helical" evidence="1">
    <location>
        <begin position="369"/>
        <end position="390"/>
    </location>
</feature>
<keyword evidence="3" id="KW-1185">Reference proteome</keyword>
<name>A0AAU9ECT2_9FIRM</name>
<feature type="transmembrane region" description="Helical" evidence="1">
    <location>
        <begin position="147"/>
        <end position="164"/>
    </location>
</feature>
<protein>
    <submittedName>
        <fullName evidence="2">YibE/F family protein</fullName>
    </submittedName>
</protein>
<feature type="transmembrane region" description="Helical" evidence="1">
    <location>
        <begin position="222"/>
        <end position="252"/>
    </location>
</feature>
<evidence type="ECO:0000313" key="2">
    <source>
        <dbReference type="EMBL" id="BEP29179.1"/>
    </source>
</evidence>
<dbReference type="InterPro" id="IPR012507">
    <property type="entry name" value="YibE_F"/>
</dbReference>
<dbReference type="KEGG" id="hprf:HLPR_15100"/>
<feature type="transmembrane region" description="Helical" evidence="1">
    <location>
        <begin position="272"/>
        <end position="298"/>
    </location>
</feature>
<dbReference type="EMBL" id="AP028654">
    <property type="protein sequence ID" value="BEP29179.1"/>
    <property type="molecule type" value="Genomic_DNA"/>
</dbReference>
<feature type="transmembrane region" description="Helical" evidence="1">
    <location>
        <begin position="7"/>
        <end position="26"/>
    </location>
</feature>
<dbReference type="Pfam" id="PF07907">
    <property type="entry name" value="YibE_F"/>
    <property type="match status" value="1"/>
</dbReference>
<gene>
    <name evidence="2" type="ORF">HLPR_15100</name>
</gene>
<feature type="transmembrane region" description="Helical" evidence="1">
    <location>
        <begin position="196"/>
        <end position="215"/>
    </location>
</feature>
<proteinExistence type="predicted"/>
<dbReference type="PANTHER" id="PTHR41771:SF1">
    <property type="entry name" value="MEMBRANE PROTEIN"/>
    <property type="match status" value="1"/>
</dbReference>
<evidence type="ECO:0000313" key="3">
    <source>
        <dbReference type="Proteomes" id="UP001321786"/>
    </source>
</evidence>
<dbReference type="RefSeq" id="WP_338534845.1">
    <property type="nucleotide sequence ID" value="NZ_AP028654.1"/>
</dbReference>
<evidence type="ECO:0000256" key="1">
    <source>
        <dbReference type="SAM" id="Phobius"/>
    </source>
</evidence>
<dbReference type="Proteomes" id="UP001321786">
    <property type="component" value="Chromosome"/>
</dbReference>
<reference evidence="2 3" key="1">
    <citation type="submission" date="2023-08" db="EMBL/GenBank/DDBJ databases">
        <title>Helicovermis profunda gen. nov., sp. nov., a novel mesophilic, fermentative bacterium within the Bacillota from a deep-sea hydrothermal vent chimney.</title>
        <authorList>
            <person name="Miyazaki U."/>
            <person name="Mizutani D."/>
            <person name="Hashimoto Y."/>
            <person name="Tame A."/>
            <person name="Sawayama S."/>
            <person name="Miyazaki J."/>
            <person name="Takai K."/>
            <person name="Nakagawa S."/>
        </authorList>
    </citation>
    <scope>NUCLEOTIDE SEQUENCE [LARGE SCALE GENOMIC DNA]</scope>
    <source>
        <strain evidence="2 3">S502</strain>
    </source>
</reference>
<sequence length="400" mass="44613">MKINKKIILLVLFIIMQSIFSFVNFADDSNSTNTDVNAKRNAYYNQLTKEPKYQIIRAKILEVPLDETKEIRNDIPIESDRRYQHLRIIITSGNHKGEKYTVQNLIEMVNPYKLIFKKNQSMLLRMMEDKDGKIVNLQVYERVRDKYIYFSIAIFLIFLIMIGGKNGIKSILALVFTGLAIGFILIPLILKGYNPVIISTITCTITTVVSLLLIMGKNKKMISALLGTVTGLIISGIMVFIVGNLATLTGLGNESAQLLAYLPKNMKLDFKGILYAGIIIGALGAIMDVTVSISSAMWEIEEVHPKIKTKDLLKSGLNVGRDIMGSMSNTLILAYAGGSIHLILLFNAYNLKLIEVMNMDLIASEIIRAVAGSIGLVSAIPLTALFATYFRKSRHLKNRV</sequence>
<dbReference type="AlphaFoldDB" id="A0AAU9ECT2"/>
<feature type="transmembrane region" description="Helical" evidence="1">
    <location>
        <begin position="171"/>
        <end position="190"/>
    </location>
</feature>
<dbReference type="PANTHER" id="PTHR41771">
    <property type="entry name" value="MEMBRANE PROTEIN-RELATED"/>
    <property type="match status" value="1"/>
</dbReference>
<accession>A0AAU9ECT2</accession>
<keyword evidence="1" id="KW-1133">Transmembrane helix</keyword>
<feature type="transmembrane region" description="Helical" evidence="1">
    <location>
        <begin position="331"/>
        <end position="349"/>
    </location>
</feature>
<organism evidence="2 3">
    <name type="scientific">Helicovermis profundi</name>
    <dbReference type="NCBI Taxonomy" id="3065157"/>
    <lineage>
        <taxon>Bacteria</taxon>
        <taxon>Bacillati</taxon>
        <taxon>Bacillota</taxon>
        <taxon>Clostridia</taxon>
        <taxon>Helicovermis</taxon>
    </lineage>
</organism>
<keyword evidence="1" id="KW-0812">Transmembrane</keyword>
<keyword evidence="1" id="KW-0472">Membrane</keyword>